<proteinExistence type="inferred from homology"/>
<dbReference type="Pfam" id="PF02585">
    <property type="entry name" value="PIG-L"/>
    <property type="match status" value="1"/>
</dbReference>
<reference evidence="3 4" key="1">
    <citation type="submission" date="2016-03" db="EMBL/GenBank/DDBJ databases">
        <title>How can Kluyveromyces marxianus grow so fast - potential evolutionary course in Saccharomyces Complex revealed by comparative genomics.</title>
        <authorList>
            <person name="Mo W."/>
            <person name="Lu W."/>
            <person name="Yang X."/>
            <person name="Qi J."/>
            <person name="Lv H."/>
        </authorList>
    </citation>
    <scope>NUCLEOTIDE SEQUENCE [LARGE SCALE GENOMIC DNA]</scope>
    <source>
        <strain evidence="3 4">FIM1</strain>
    </source>
</reference>
<dbReference type="Proteomes" id="UP000422736">
    <property type="component" value="Chromosome 8"/>
</dbReference>
<dbReference type="InterPro" id="IPR024078">
    <property type="entry name" value="LmbE-like_dom_sf"/>
</dbReference>
<keyword evidence="4" id="KW-1185">Reference proteome</keyword>
<sequence length="265" mass="30596">MVWFLRGLNKLLLWYIGFLVLYGSLTRTIQGHNKWYLEELVPKRVAESLSSVTLVVAHPDDEVMFFSPTLAQFNEYLPLNVPVNVVCMTSGDADGLGHIRRQELVKSLEVLFHGREFSSHVLDFEDGMEVSWDSGKVSEELARYIKDSNPLLVSFDEFGVSGHVNHISCAKAVQDMPHKHKLFLRSDQPIYVKYSAFVTGLFKLLMNKYKQDYERPRFFMSTLPQYFLSVSAMSMGHASQMVWFRVGWWLFSRFCFINELVGSLN</sequence>
<reference evidence="3 4" key="2">
    <citation type="submission" date="2019-11" db="EMBL/GenBank/DDBJ databases">
        <authorList>
            <person name="Lu H."/>
        </authorList>
    </citation>
    <scope>NUCLEOTIDE SEQUENCE [LARGE SCALE GENOMIC DNA]</scope>
    <source>
        <strain evidence="3 4">FIM1</strain>
    </source>
</reference>
<dbReference type="PANTHER" id="PTHR12993:SF11">
    <property type="entry name" value="N-ACETYLGLUCOSAMINYL-PHOSPHATIDYLINOSITOL DE-N-ACETYLASE"/>
    <property type="match status" value="1"/>
</dbReference>
<evidence type="ECO:0000313" key="4">
    <source>
        <dbReference type="Proteomes" id="UP000422736"/>
    </source>
</evidence>
<comment type="similarity">
    <text evidence="1">Belongs to the PIGL family.</text>
</comment>
<dbReference type="EC" id="3.5.1.89" evidence="2"/>
<dbReference type="PANTHER" id="PTHR12993">
    <property type="entry name" value="N-ACETYLGLUCOSAMINYL-PHOSPHATIDYLINOSITOL DE-N-ACETYLASE-RELATED"/>
    <property type="match status" value="1"/>
</dbReference>
<name>A0ABX6EZJ9_KLUMA</name>
<evidence type="ECO:0000256" key="2">
    <source>
        <dbReference type="ARBA" id="ARBA00012176"/>
    </source>
</evidence>
<dbReference type="SUPFAM" id="SSF102588">
    <property type="entry name" value="LmbE-like"/>
    <property type="match status" value="1"/>
</dbReference>
<evidence type="ECO:0000313" key="3">
    <source>
        <dbReference type="EMBL" id="QGN17621.1"/>
    </source>
</evidence>
<dbReference type="Gene3D" id="3.40.50.10320">
    <property type="entry name" value="LmbE-like"/>
    <property type="match status" value="1"/>
</dbReference>
<dbReference type="EMBL" id="CP015060">
    <property type="protein sequence ID" value="QGN17621.1"/>
    <property type="molecule type" value="Genomic_DNA"/>
</dbReference>
<organism evidence="3 4">
    <name type="scientific">Kluyveromyces marxianus</name>
    <name type="common">Yeast</name>
    <name type="synonym">Candida kefyr</name>
    <dbReference type="NCBI Taxonomy" id="4911"/>
    <lineage>
        <taxon>Eukaryota</taxon>
        <taxon>Fungi</taxon>
        <taxon>Dikarya</taxon>
        <taxon>Ascomycota</taxon>
        <taxon>Saccharomycotina</taxon>
        <taxon>Saccharomycetes</taxon>
        <taxon>Saccharomycetales</taxon>
        <taxon>Saccharomycetaceae</taxon>
        <taxon>Kluyveromyces</taxon>
    </lineage>
</organism>
<gene>
    <name evidence="3" type="primary">GPI12</name>
    <name evidence="3" type="ORF">FIM1_4828</name>
</gene>
<protein>
    <recommendedName>
        <fullName evidence="2">N-acetylglucosaminylphosphatidylinositol deacetylase</fullName>
        <ecNumber evidence="2">3.5.1.89</ecNumber>
    </recommendedName>
</protein>
<dbReference type="InterPro" id="IPR003737">
    <property type="entry name" value="GlcNAc_PI_deacetylase-related"/>
</dbReference>
<accession>A0ABX6EZJ9</accession>
<evidence type="ECO:0000256" key="1">
    <source>
        <dbReference type="ARBA" id="ARBA00006066"/>
    </source>
</evidence>